<evidence type="ECO:0000313" key="3">
    <source>
        <dbReference type="Proteomes" id="UP001189429"/>
    </source>
</evidence>
<evidence type="ECO:0000256" key="1">
    <source>
        <dbReference type="SAM" id="SignalP"/>
    </source>
</evidence>
<feature type="signal peptide" evidence="1">
    <location>
        <begin position="1"/>
        <end position="20"/>
    </location>
</feature>
<organism evidence="2 3">
    <name type="scientific">Prorocentrum cordatum</name>
    <dbReference type="NCBI Taxonomy" id="2364126"/>
    <lineage>
        <taxon>Eukaryota</taxon>
        <taxon>Sar</taxon>
        <taxon>Alveolata</taxon>
        <taxon>Dinophyceae</taxon>
        <taxon>Prorocentrales</taxon>
        <taxon>Prorocentraceae</taxon>
        <taxon>Prorocentrum</taxon>
    </lineage>
</organism>
<name>A0ABN9VUK2_9DINO</name>
<keyword evidence="1" id="KW-0732">Signal</keyword>
<reference evidence="2" key="1">
    <citation type="submission" date="2023-10" db="EMBL/GenBank/DDBJ databases">
        <authorList>
            <person name="Chen Y."/>
            <person name="Shah S."/>
            <person name="Dougan E. K."/>
            <person name="Thang M."/>
            <person name="Chan C."/>
        </authorList>
    </citation>
    <scope>NUCLEOTIDE SEQUENCE [LARGE SCALE GENOMIC DNA]</scope>
</reference>
<sequence>MLAFNSVVLALVSAACLCAADEGDALLVELAQEVLDNAELILPNPWNVVANTPSDRDVGTVTEHEWAPAYALEVAPCSLETAAESSGGAPTIAIRRILQSESKNSTGPPPAYRMGLSAGGAAVRRLNGMENPSAATTVWGWQKHKYQVLKEWMDTQIATVGSQSLMALTASGEMLFAGCDEATIQSKYNQILAAVGNTQTIVMAAEVSPFHDDLGYSYATTTGIDNARSTFFANTGLDDTWATTRTTTPCTNGVCNSPPLYQFANSAFIMGPVGDVAEMLSEMSTWDDSLERLVSQYFLKNPDKVALDYAGYLVMSLHNMKLDTNIPVEVQLVDGKKIIHNKVTNDKVCFVHGGGNSFSQLKTLAQELLV</sequence>
<dbReference type="Proteomes" id="UP001189429">
    <property type="component" value="Unassembled WGS sequence"/>
</dbReference>
<comment type="caution">
    <text evidence="2">The sequence shown here is derived from an EMBL/GenBank/DDBJ whole genome shotgun (WGS) entry which is preliminary data.</text>
</comment>
<proteinExistence type="predicted"/>
<dbReference type="EMBL" id="CAUYUJ010017599">
    <property type="protein sequence ID" value="CAK0876144.1"/>
    <property type="molecule type" value="Genomic_DNA"/>
</dbReference>
<accession>A0ABN9VUK2</accession>
<feature type="chain" id="PRO_5047082064" description="Phospholipase B-like" evidence="1">
    <location>
        <begin position="21"/>
        <end position="370"/>
    </location>
</feature>
<evidence type="ECO:0000313" key="2">
    <source>
        <dbReference type="EMBL" id="CAK0876144.1"/>
    </source>
</evidence>
<gene>
    <name evidence="2" type="ORF">PCOR1329_LOCUS60615</name>
</gene>
<protein>
    <recommendedName>
        <fullName evidence="4">Phospholipase B-like</fullName>
    </recommendedName>
</protein>
<evidence type="ECO:0008006" key="4">
    <source>
        <dbReference type="Google" id="ProtNLM"/>
    </source>
</evidence>
<keyword evidence="3" id="KW-1185">Reference proteome</keyword>